<evidence type="ECO:0000313" key="1">
    <source>
        <dbReference type="EMBL" id="TID26701.1"/>
    </source>
</evidence>
<comment type="caution">
    <text evidence="1">The sequence shown here is derived from an EMBL/GenBank/DDBJ whole genome shotgun (WGS) entry which is preliminary data.</text>
</comment>
<dbReference type="AlphaFoldDB" id="A0A4Z1PLE1"/>
<organism evidence="1 2">
    <name type="scientific">Venturia nashicola</name>
    <dbReference type="NCBI Taxonomy" id="86259"/>
    <lineage>
        <taxon>Eukaryota</taxon>
        <taxon>Fungi</taxon>
        <taxon>Dikarya</taxon>
        <taxon>Ascomycota</taxon>
        <taxon>Pezizomycotina</taxon>
        <taxon>Dothideomycetes</taxon>
        <taxon>Pleosporomycetidae</taxon>
        <taxon>Venturiales</taxon>
        <taxon>Venturiaceae</taxon>
        <taxon>Venturia</taxon>
    </lineage>
</organism>
<name>A0A4Z1PLE1_9PEZI</name>
<proteinExistence type="predicted"/>
<keyword evidence="2" id="KW-1185">Reference proteome</keyword>
<sequence length="92" mass="9991">MHFWVSDYAQAGRLAGCGPCQVIVKFGHGRHLAGSDLSLLHDRRCVDDLLQDVQRETDSVTSGTVASSYGPSSLKPEAWSRYSALILEVLGT</sequence>
<gene>
    <name evidence="1" type="ORF">E6O75_ATG01194</name>
</gene>
<dbReference type="Proteomes" id="UP000298493">
    <property type="component" value="Unassembled WGS sequence"/>
</dbReference>
<reference evidence="1 2" key="1">
    <citation type="submission" date="2019-04" db="EMBL/GenBank/DDBJ databases">
        <title>High contiguity whole genome sequence and gene annotation resource for two Venturia nashicola isolates.</title>
        <authorList>
            <person name="Prokchorchik M."/>
            <person name="Won K."/>
            <person name="Lee Y."/>
            <person name="Choi E.D."/>
            <person name="Segonzac C."/>
            <person name="Sohn K.H."/>
        </authorList>
    </citation>
    <scope>NUCLEOTIDE SEQUENCE [LARGE SCALE GENOMIC DNA]</scope>
    <source>
        <strain evidence="1 2">PRI2</strain>
    </source>
</reference>
<evidence type="ECO:0000313" key="2">
    <source>
        <dbReference type="Proteomes" id="UP000298493"/>
    </source>
</evidence>
<accession>A0A4Z1PLE1</accession>
<protein>
    <submittedName>
        <fullName evidence="1">Uncharacterized protein</fullName>
    </submittedName>
</protein>
<dbReference type="EMBL" id="SNSC02000002">
    <property type="protein sequence ID" value="TID26701.1"/>
    <property type="molecule type" value="Genomic_DNA"/>
</dbReference>